<sequence>MNHHVISPASFSRVLGHLVSCGALSAREAVLYRNGKVPAMFQLTLPHGALLRHSPRGYVIDGAGSCDFQADLAWALA</sequence>
<accession>A0ABY5YEK4</accession>
<evidence type="ECO:0000313" key="2">
    <source>
        <dbReference type="Proteomes" id="UP001060261"/>
    </source>
</evidence>
<protein>
    <submittedName>
        <fullName evidence="1">Uncharacterized protein</fullName>
    </submittedName>
</protein>
<dbReference type="Proteomes" id="UP001060261">
    <property type="component" value="Chromosome"/>
</dbReference>
<gene>
    <name evidence="1" type="ORF">N0D28_12040</name>
</gene>
<proteinExistence type="predicted"/>
<reference evidence="1" key="1">
    <citation type="submission" date="2022-09" db="EMBL/GenBank/DDBJ databases">
        <title>genome sequence of Deinococcus rubellus.</title>
        <authorList>
            <person name="Srinivasan S."/>
        </authorList>
    </citation>
    <scope>NUCLEOTIDE SEQUENCE</scope>
    <source>
        <strain evidence="1">Ant6</strain>
    </source>
</reference>
<name>A0ABY5YEK4_9DEIO</name>
<evidence type="ECO:0000313" key="1">
    <source>
        <dbReference type="EMBL" id="UWX63468.1"/>
    </source>
</evidence>
<organism evidence="1 2">
    <name type="scientific">Deinococcus rubellus</name>
    <dbReference type="NCBI Taxonomy" id="1889240"/>
    <lineage>
        <taxon>Bacteria</taxon>
        <taxon>Thermotogati</taxon>
        <taxon>Deinococcota</taxon>
        <taxon>Deinococci</taxon>
        <taxon>Deinococcales</taxon>
        <taxon>Deinococcaceae</taxon>
        <taxon>Deinococcus</taxon>
    </lineage>
</organism>
<keyword evidence="2" id="KW-1185">Reference proteome</keyword>
<dbReference type="EMBL" id="CP104213">
    <property type="protein sequence ID" value="UWX63468.1"/>
    <property type="molecule type" value="Genomic_DNA"/>
</dbReference>
<dbReference type="RefSeq" id="WP_260559754.1">
    <property type="nucleotide sequence ID" value="NZ_BAABEC010000148.1"/>
</dbReference>